<dbReference type="EMBL" id="CP013200">
    <property type="protein sequence ID" value="ALO67380.1"/>
    <property type="molecule type" value="Genomic_DNA"/>
</dbReference>
<evidence type="ECO:0000256" key="1">
    <source>
        <dbReference type="SAM" id="MobiDB-lite"/>
    </source>
</evidence>
<dbReference type="Proteomes" id="UP000059574">
    <property type="component" value="Chromosome"/>
</dbReference>
<protein>
    <recommendedName>
        <fullName evidence="2">DUF3071 domain-containing protein</fullName>
    </recommendedName>
</protein>
<dbReference type="InterPro" id="IPR021421">
    <property type="entry name" value="DUF3071"/>
</dbReference>
<dbReference type="Pfam" id="PF11268">
    <property type="entry name" value="DUF3071"/>
    <property type="match status" value="1"/>
</dbReference>
<reference evidence="3 4" key="2">
    <citation type="journal article" date="2016" name="J. Biotechnol.">
        <title>Complete genome sequence of Arthrobacter alpinus ERGS4:06, a yellow pigmented bacterium tolerant to cold and radiations isolated from Sikkim Himalaya.</title>
        <authorList>
            <person name="Kumar R."/>
            <person name="Singh D."/>
            <person name="Swarnkar M.K."/>
            <person name="Singh A.K."/>
            <person name="Kumar S."/>
        </authorList>
    </citation>
    <scope>NUCLEOTIDE SEQUENCE [LARGE SCALE GENOMIC DNA]</scope>
    <source>
        <strain evidence="3 4">ERGS4:06</strain>
    </source>
</reference>
<dbReference type="NCBIfam" id="NF040712">
    <property type="entry name" value="SepH"/>
    <property type="match status" value="1"/>
</dbReference>
<dbReference type="InterPro" id="IPR047682">
    <property type="entry name" value="SepH-like"/>
</dbReference>
<accession>A0A0S2M125</accession>
<dbReference type="AlphaFoldDB" id="A0A0S2M125"/>
<feature type="region of interest" description="Disordered" evidence="1">
    <location>
        <begin position="313"/>
        <end position="338"/>
    </location>
</feature>
<feature type="compositionally biased region" description="Low complexity" evidence="1">
    <location>
        <begin position="393"/>
        <end position="404"/>
    </location>
</feature>
<evidence type="ECO:0000313" key="3">
    <source>
        <dbReference type="EMBL" id="ALO67380.1"/>
    </source>
</evidence>
<reference evidence="4" key="1">
    <citation type="submission" date="2015-11" db="EMBL/GenBank/DDBJ databases">
        <authorList>
            <person name="Kumar R."/>
            <person name="Singh D."/>
            <person name="Swarnkar M.K."/>
            <person name="Singh A.K."/>
            <person name="Kumar S."/>
        </authorList>
    </citation>
    <scope>NUCLEOTIDE SEQUENCE [LARGE SCALE GENOMIC DNA]</scope>
    <source>
        <strain evidence="4">ERGS4:06</strain>
    </source>
</reference>
<feature type="compositionally biased region" description="Acidic residues" evidence="1">
    <location>
        <begin position="231"/>
        <end position="251"/>
    </location>
</feature>
<proteinExistence type="predicted"/>
<feature type="region of interest" description="Disordered" evidence="1">
    <location>
        <begin position="352"/>
        <end position="446"/>
    </location>
</feature>
<feature type="region of interest" description="Disordered" evidence="1">
    <location>
        <begin position="223"/>
        <end position="271"/>
    </location>
</feature>
<sequence length="446" mass="47736">MEDGMADLRLVGVHDDGEHLLLSGPDGDNYLLPLDEALRTAVGRTSQRAPGLNQPGARMTPREIQSLIRAGSNANDVADQSGLSLEQVRRYEGPVLAEREYIAGQARAVHVTATALPSESVKPSLDDEPTTLDEMVRHRLAAFGINESTLRWDAWREHAGSWTISAHFEPGTEWAANSIGEPAPALWRFHAGRKSLENANRWAQQLSELEPLDSPVPERRLSAVADKPFDVEADGPSEGEATEASESDDVTEISPADAPGAEPSYPGHGLLDMLRSRRGVRLGIDENGDDELAAMLGTHVPGAHPRDEALYTAGTDADTDTDGSQDGATPSESVKDRVRKMPFLQLAPRLAEETTVGSVSEVSTETREVILSGEPTGRLAQVQGQAQPDRSDAVAASTSAAQTADSEEPGPSDSEVAARLERKAAAKPKRSSVPSWDEIVFGTKGD</sequence>
<organism evidence="3 4">
    <name type="scientific">Arthrobacter alpinus</name>
    <dbReference type="NCBI Taxonomy" id="656366"/>
    <lineage>
        <taxon>Bacteria</taxon>
        <taxon>Bacillati</taxon>
        <taxon>Actinomycetota</taxon>
        <taxon>Actinomycetes</taxon>
        <taxon>Micrococcales</taxon>
        <taxon>Micrococcaceae</taxon>
        <taxon>Arthrobacter</taxon>
    </lineage>
</organism>
<gene>
    <name evidence="3" type="ORF">AS189_13870</name>
</gene>
<evidence type="ECO:0000259" key="2">
    <source>
        <dbReference type="Pfam" id="PF11268"/>
    </source>
</evidence>
<name>A0A0S2M125_9MICC</name>
<evidence type="ECO:0000313" key="4">
    <source>
        <dbReference type="Proteomes" id="UP000059574"/>
    </source>
</evidence>
<feature type="domain" description="DUF3071" evidence="2">
    <location>
        <begin position="5"/>
        <end position="173"/>
    </location>
</feature>